<keyword evidence="2" id="KW-1185">Reference proteome</keyword>
<organism evidence="1 2">
    <name type="scientific">Phytophthora nicotianae P1569</name>
    <dbReference type="NCBI Taxonomy" id="1317065"/>
    <lineage>
        <taxon>Eukaryota</taxon>
        <taxon>Sar</taxon>
        <taxon>Stramenopiles</taxon>
        <taxon>Oomycota</taxon>
        <taxon>Peronosporomycetes</taxon>
        <taxon>Peronosporales</taxon>
        <taxon>Peronosporaceae</taxon>
        <taxon>Phytophthora</taxon>
    </lineage>
</organism>
<accession>V9EVD8</accession>
<proteinExistence type="predicted"/>
<comment type="caution">
    <text evidence="1">The sequence shown here is derived from an EMBL/GenBank/DDBJ whole genome shotgun (WGS) entry which is preliminary data.</text>
</comment>
<evidence type="ECO:0000313" key="1">
    <source>
        <dbReference type="EMBL" id="ETI42831.1"/>
    </source>
</evidence>
<name>V9EVD8_PHYNI</name>
<gene>
    <name evidence="1" type="ORF">F443_12121</name>
</gene>
<dbReference type="AlphaFoldDB" id="V9EVD8"/>
<dbReference type="HOGENOM" id="CLU_3300563_0_0_1"/>
<evidence type="ECO:0000313" key="2">
    <source>
        <dbReference type="Proteomes" id="UP000018721"/>
    </source>
</evidence>
<protein>
    <submittedName>
        <fullName evidence="1">Uncharacterized protein</fullName>
    </submittedName>
</protein>
<dbReference type="Proteomes" id="UP000018721">
    <property type="component" value="Unassembled WGS sequence"/>
</dbReference>
<sequence>MAKLAPYRDIRQVRISHVIFKFCPQHRRPATSSPHDMENA</sequence>
<reference evidence="1 2" key="1">
    <citation type="submission" date="2013-11" db="EMBL/GenBank/DDBJ databases">
        <title>The Genome Sequence of Phytophthora parasitica P1569.</title>
        <authorList>
            <consortium name="The Broad Institute Genomics Platform"/>
            <person name="Russ C."/>
            <person name="Tyler B."/>
            <person name="Panabieres F."/>
            <person name="Shan W."/>
            <person name="Tripathy S."/>
            <person name="Grunwald N."/>
            <person name="Machado M."/>
            <person name="Johnson C.S."/>
            <person name="Arredondo F."/>
            <person name="Hong C."/>
            <person name="Coffey M."/>
            <person name="Young S.K."/>
            <person name="Zeng Q."/>
            <person name="Gargeya S."/>
            <person name="Fitzgerald M."/>
            <person name="Abouelleil A."/>
            <person name="Alvarado L."/>
            <person name="Chapman S.B."/>
            <person name="Gainer-Dewar J."/>
            <person name="Goldberg J."/>
            <person name="Griggs A."/>
            <person name="Gujja S."/>
            <person name="Hansen M."/>
            <person name="Howarth C."/>
            <person name="Imamovic A."/>
            <person name="Ireland A."/>
            <person name="Larimer J."/>
            <person name="McCowan C."/>
            <person name="Murphy C."/>
            <person name="Pearson M."/>
            <person name="Poon T.W."/>
            <person name="Priest M."/>
            <person name="Roberts A."/>
            <person name="Saif S."/>
            <person name="Shea T."/>
            <person name="Sykes S."/>
            <person name="Wortman J."/>
            <person name="Nusbaum C."/>
            <person name="Birren B."/>
        </authorList>
    </citation>
    <scope>NUCLEOTIDE SEQUENCE [LARGE SCALE GENOMIC DNA]</scope>
    <source>
        <strain evidence="1 2">P1569</strain>
    </source>
</reference>
<dbReference type="EMBL" id="ANIZ01002059">
    <property type="protein sequence ID" value="ETI42831.1"/>
    <property type="molecule type" value="Genomic_DNA"/>
</dbReference>